<feature type="compositionally biased region" description="Acidic residues" evidence="1">
    <location>
        <begin position="506"/>
        <end position="522"/>
    </location>
</feature>
<dbReference type="SUPFAM" id="SSF50494">
    <property type="entry name" value="Trypsin-like serine proteases"/>
    <property type="match status" value="1"/>
</dbReference>
<dbReference type="Proteomes" id="UP001159405">
    <property type="component" value="Unassembled WGS sequence"/>
</dbReference>
<keyword evidence="2" id="KW-0812">Transmembrane</keyword>
<dbReference type="InterPro" id="IPR009003">
    <property type="entry name" value="Peptidase_S1_PA"/>
</dbReference>
<comment type="caution">
    <text evidence="3">The sequence shown here is derived from an EMBL/GenBank/DDBJ whole genome shotgun (WGS) entry which is preliminary data.</text>
</comment>
<feature type="compositionally biased region" description="Basic and acidic residues" evidence="1">
    <location>
        <begin position="710"/>
        <end position="730"/>
    </location>
</feature>
<feature type="region of interest" description="Disordered" evidence="1">
    <location>
        <begin position="459"/>
        <end position="538"/>
    </location>
</feature>
<evidence type="ECO:0000313" key="4">
    <source>
        <dbReference type="Proteomes" id="UP001159405"/>
    </source>
</evidence>
<keyword evidence="4" id="KW-1185">Reference proteome</keyword>
<dbReference type="Gene3D" id="2.40.10.10">
    <property type="entry name" value="Trypsin-like serine proteases"/>
    <property type="match status" value="1"/>
</dbReference>
<evidence type="ECO:0000256" key="2">
    <source>
        <dbReference type="SAM" id="Phobius"/>
    </source>
</evidence>
<keyword evidence="2" id="KW-0472">Membrane</keyword>
<protein>
    <submittedName>
        <fullName evidence="3">Uncharacterized protein</fullName>
    </submittedName>
</protein>
<reference evidence="3 4" key="1">
    <citation type="submission" date="2022-05" db="EMBL/GenBank/DDBJ databases">
        <authorList>
            <consortium name="Genoscope - CEA"/>
            <person name="William W."/>
        </authorList>
    </citation>
    <scope>NUCLEOTIDE SEQUENCE [LARGE SCALE GENOMIC DNA]</scope>
</reference>
<gene>
    <name evidence="3" type="ORF">PLOB_00029670</name>
</gene>
<evidence type="ECO:0000256" key="1">
    <source>
        <dbReference type="SAM" id="MobiDB-lite"/>
    </source>
</evidence>
<feature type="transmembrane region" description="Helical" evidence="2">
    <location>
        <begin position="563"/>
        <end position="583"/>
    </location>
</feature>
<dbReference type="EMBL" id="CALNXK010000375">
    <property type="protein sequence ID" value="CAH3184083.1"/>
    <property type="molecule type" value="Genomic_DNA"/>
</dbReference>
<keyword evidence="2" id="KW-1133">Transmembrane helix</keyword>
<sequence length="738" mass="83433">MSCSIFRRYSKGRRFLYESEVQQLSQCEENDKRKVISSIPVDDNYRASLAKTSNLNETLSKLQEFGTGVCRIEVTHTDGLGYVGTGFHFGDGWIVTAAHVLRNRDKVNKAIFVFFPPKGEISFDARPRRAIIHRLLPVGRRPDYHNRDIALVKLGIQYSYGRKKNDIEEWEIDEQQLLEQFSLFNFSSLVENAFNTNGEVKFSLRSSDPLAAIHFGGIQDGFKKFAFDMAVDEMYKNMPFKVINFAFSVGSGASGCPLIQLVNRRWILLGIMFGGVSHEDERSSLITGQALLWDQEVLQHIEAGLKNISKMSTFKSYDVLIPFSERAQLLHETNVKEVADLAVEHRILIVNKTELAWLDGQDGTSKAAQLNPYSLPKNLLNSCKLCPLTAPQDFGSKSIKNEEEYFSKGELINAPDSEESFSFQDTKKAEVQEMTAEGSSSGRVNVEIIDKPKELKVFVNRSPSSTKKSATKEGKKGWKNVQLEMLKKGKKTSVDEDGDEKYNKEDLDDEDEFDDDSGDDASTDFVNSRAMSRDDGHHKRLNRFRHAHHHQRKRPESSSSGLGILWSLVVIAAVFLVIAVVFLHRCCTRGKMREDVELESIKVEDNRDDAIKEARMKVGKRKSMENRKVLRKQSMDQGATTVEEELAIACSIISPSMETRRRNSEALHTRASVRAATSRRNSTFEEDLVKACVEFEHAPTKFAQLVSQAGDEKDNEARKDNEKTEDKSVDDTTADVDF</sequence>
<accession>A0ABN8S2U2</accession>
<proteinExistence type="predicted"/>
<evidence type="ECO:0000313" key="3">
    <source>
        <dbReference type="EMBL" id="CAH3184083.1"/>
    </source>
</evidence>
<organism evidence="3 4">
    <name type="scientific">Porites lobata</name>
    <dbReference type="NCBI Taxonomy" id="104759"/>
    <lineage>
        <taxon>Eukaryota</taxon>
        <taxon>Metazoa</taxon>
        <taxon>Cnidaria</taxon>
        <taxon>Anthozoa</taxon>
        <taxon>Hexacorallia</taxon>
        <taxon>Scleractinia</taxon>
        <taxon>Fungiina</taxon>
        <taxon>Poritidae</taxon>
        <taxon>Porites</taxon>
    </lineage>
</organism>
<name>A0ABN8S2U2_9CNID</name>
<dbReference type="InterPro" id="IPR043504">
    <property type="entry name" value="Peptidase_S1_PA_chymotrypsin"/>
</dbReference>
<feature type="region of interest" description="Disordered" evidence="1">
    <location>
        <begin position="704"/>
        <end position="738"/>
    </location>
</feature>